<dbReference type="Pfam" id="PF00266">
    <property type="entry name" value="Aminotran_5"/>
    <property type="match status" value="1"/>
</dbReference>
<evidence type="ECO:0000256" key="7">
    <source>
        <dbReference type="RuleBase" id="RU004504"/>
    </source>
</evidence>
<reference evidence="10 11" key="2">
    <citation type="journal article" date="2010" name="J. Bacteriol.">
        <title>Genome sequence of the polysaccharide-degrading, thermophilic anaerobe Spirochaeta thermophila DSM 6192.</title>
        <authorList>
            <person name="Angelov A."/>
            <person name="Liebl S."/>
            <person name="Ballschmiter M."/>
            <person name="Bomeke M."/>
            <person name="Lehmann R."/>
            <person name="Liesegang H."/>
            <person name="Daniel R."/>
            <person name="Liebl W."/>
        </authorList>
    </citation>
    <scope>NUCLEOTIDE SEQUENCE [LARGE SCALE GENOMIC DNA]</scope>
    <source>
        <strain evidence="11">ATCC 49972 / DSM 6192 / RI 19.B1</strain>
    </source>
</reference>
<evidence type="ECO:0000259" key="9">
    <source>
        <dbReference type="Pfam" id="PF00266"/>
    </source>
</evidence>
<dbReference type="PANTHER" id="PTHR43586:SF8">
    <property type="entry name" value="CYSTEINE DESULFURASE 1, CHLOROPLASTIC"/>
    <property type="match status" value="1"/>
</dbReference>
<reference key="1">
    <citation type="submission" date="2009-08" db="EMBL/GenBank/DDBJ databases">
        <title>The genome sequence of Spirochaeta thermophila DSM6192.</title>
        <authorList>
            <person name="Angelov A."/>
            <person name="Mientus M."/>
            <person name="Wittenberg S."/>
            <person name="Lehmann R."/>
            <person name="Liesegang H."/>
            <person name="Daniel R."/>
            <person name="Liebl W."/>
        </authorList>
    </citation>
    <scope>NUCLEOTIDE SEQUENCE</scope>
    <source>
        <strain>DSM 6192</strain>
    </source>
</reference>
<keyword evidence="4 8" id="KW-0808">Transferase</keyword>
<evidence type="ECO:0000256" key="3">
    <source>
        <dbReference type="ARBA" id="ARBA00010447"/>
    </source>
</evidence>
<dbReference type="InterPro" id="IPR000192">
    <property type="entry name" value="Aminotrans_V_dom"/>
</dbReference>
<dbReference type="InterPro" id="IPR020578">
    <property type="entry name" value="Aminotrans_V_PyrdxlP_BS"/>
</dbReference>
<comment type="cofactor">
    <cofactor evidence="1 7">
        <name>pyridoxal 5'-phosphate</name>
        <dbReference type="ChEBI" id="CHEBI:597326"/>
    </cofactor>
</comment>
<dbReference type="KEGG" id="sta:STHERM_c05750"/>
<evidence type="ECO:0000256" key="2">
    <source>
        <dbReference type="ARBA" id="ARBA00002824"/>
    </source>
</evidence>
<protein>
    <recommendedName>
        <fullName evidence="8">Cysteine desulfurase</fullName>
        <ecNumber evidence="8">2.8.1.7</ecNumber>
    </recommendedName>
</protein>
<comment type="similarity">
    <text evidence="3 8">Belongs to the class-V pyridoxal-phosphate-dependent aminotransferase family. Csd subfamily.</text>
</comment>
<evidence type="ECO:0000313" key="10">
    <source>
        <dbReference type="EMBL" id="ADN01540.1"/>
    </source>
</evidence>
<dbReference type="InterPro" id="IPR015421">
    <property type="entry name" value="PyrdxlP-dep_Trfase_major"/>
</dbReference>
<dbReference type="RefSeq" id="WP_013313381.1">
    <property type="nucleotide sequence ID" value="NC_014484.1"/>
</dbReference>
<sequence length="413" mass="45585">MSVARGYHVEALRAEFPILSRRMGGRPLVYLDNAATTQRPSRVIEAMRSYAREHHANVHRGLHTLSVEATSLYEEARREVARFIGAGSEREIVFTRNATEAINLVAHTWAEAFLEPGDVVVLSEMEHHSNLIPWQLLARRKGVQLAFLPFDENGMLDLASLDELWTERVKLVSLVHVSNVFGTVNPVEEIVEYAHRRGALVLLDGAQAVPHLPISIEALGCDFLAFSGHKMYGPMGIGVLYAREELLEAMPPFLGGGEMIRSVTLETATWNEVPHKFEAGTPNVEGAVGLAEAVRFLREVGMEAVAAHERELTAYALEALKQVPDITLYGPGIPHQAGIVSFTLKDVHPHDIAQLLDREGVAVRAGHHCAQPAMRKLGVPATARASFGLYTTKEEIDILVSSLIKVQEFFRHA</sequence>
<feature type="domain" description="Aminotransferase class V" evidence="9">
    <location>
        <begin position="29"/>
        <end position="399"/>
    </location>
</feature>
<dbReference type="SUPFAM" id="SSF53383">
    <property type="entry name" value="PLP-dependent transferases"/>
    <property type="match status" value="1"/>
</dbReference>
<comment type="catalytic activity">
    <reaction evidence="6 8">
        <text>(sulfur carrier)-H + L-cysteine = (sulfur carrier)-SH + L-alanine</text>
        <dbReference type="Rhea" id="RHEA:43892"/>
        <dbReference type="Rhea" id="RHEA-COMP:14737"/>
        <dbReference type="Rhea" id="RHEA-COMP:14739"/>
        <dbReference type="ChEBI" id="CHEBI:29917"/>
        <dbReference type="ChEBI" id="CHEBI:35235"/>
        <dbReference type="ChEBI" id="CHEBI:57972"/>
        <dbReference type="ChEBI" id="CHEBI:64428"/>
        <dbReference type="EC" id="2.8.1.7"/>
    </reaction>
</comment>
<dbReference type="GO" id="GO:0031071">
    <property type="term" value="F:cysteine desulfurase activity"/>
    <property type="evidence" value="ECO:0007669"/>
    <property type="project" value="UniProtKB-UniRule"/>
</dbReference>
<dbReference type="PIRSF" id="PIRSF005572">
    <property type="entry name" value="NifS"/>
    <property type="match status" value="1"/>
</dbReference>
<gene>
    <name evidence="10" type="ordered locus">STHERM_c05750</name>
</gene>
<dbReference type="GO" id="GO:0030170">
    <property type="term" value="F:pyridoxal phosphate binding"/>
    <property type="evidence" value="ECO:0007669"/>
    <property type="project" value="UniProtKB-UniRule"/>
</dbReference>
<dbReference type="Proteomes" id="UP000001296">
    <property type="component" value="Chromosome"/>
</dbReference>
<dbReference type="EC" id="2.8.1.7" evidence="8"/>
<dbReference type="InterPro" id="IPR010970">
    <property type="entry name" value="Cys_dSase_SufS"/>
</dbReference>
<evidence type="ECO:0000256" key="8">
    <source>
        <dbReference type="RuleBase" id="RU004506"/>
    </source>
</evidence>
<dbReference type="Gene3D" id="3.40.640.10">
    <property type="entry name" value="Type I PLP-dependent aspartate aminotransferase-like (Major domain)"/>
    <property type="match status" value="1"/>
</dbReference>
<dbReference type="AlphaFoldDB" id="E0RQN6"/>
<evidence type="ECO:0000256" key="1">
    <source>
        <dbReference type="ARBA" id="ARBA00001933"/>
    </source>
</evidence>
<evidence type="ECO:0000256" key="6">
    <source>
        <dbReference type="ARBA" id="ARBA00050776"/>
    </source>
</evidence>
<evidence type="ECO:0000313" key="11">
    <source>
        <dbReference type="Proteomes" id="UP000001296"/>
    </source>
</evidence>
<proteinExistence type="inferred from homology"/>
<dbReference type="InterPro" id="IPR016454">
    <property type="entry name" value="Cysteine_dSase"/>
</dbReference>
<dbReference type="HOGENOM" id="CLU_003433_2_5_12"/>
<accession>E0RQN6</accession>
<dbReference type="NCBIfam" id="TIGR01979">
    <property type="entry name" value="sufS"/>
    <property type="match status" value="1"/>
</dbReference>
<dbReference type="InterPro" id="IPR015422">
    <property type="entry name" value="PyrdxlP-dep_Trfase_small"/>
</dbReference>
<dbReference type="InterPro" id="IPR015424">
    <property type="entry name" value="PyrdxlP-dep_Trfase"/>
</dbReference>
<dbReference type="PaxDb" id="665571-STHERM_c05750"/>
<name>E0RQN6_WINT6</name>
<comment type="function">
    <text evidence="2 8">Catalyzes the removal of elemental sulfur and selenium atoms from L-cysteine, L-cystine, L-selenocysteine, and L-selenocystine to produce L-alanine.</text>
</comment>
<evidence type="ECO:0000256" key="5">
    <source>
        <dbReference type="ARBA" id="ARBA00022898"/>
    </source>
</evidence>
<dbReference type="Gene3D" id="3.90.1150.10">
    <property type="entry name" value="Aspartate Aminotransferase, domain 1"/>
    <property type="match status" value="1"/>
</dbReference>
<evidence type="ECO:0000256" key="4">
    <source>
        <dbReference type="ARBA" id="ARBA00022679"/>
    </source>
</evidence>
<dbReference type="CDD" id="cd06453">
    <property type="entry name" value="SufS_like"/>
    <property type="match status" value="1"/>
</dbReference>
<dbReference type="EMBL" id="CP001698">
    <property type="protein sequence ID" value="ADN01540.1"/>
    <property type="molecule type" value="Genomic_DNA"/>
</dbReference>
<keyword evidence="5 8" id="KW-0663">Pyridoxal phosphate</keyword>
<dbReference type="eggNOG" id="COG0520">
    <property type="taxonomic scope" value="Bacteria"/>
</dbReference>
<dbReference type="PANTHER" id="PTHR43586">
    <property type="entry name" value="CYSTEINE DESULFURASE"/>
    <property type="match status" value="1"/>
</dbReference>
<dbReference type="GO" id="GO:0006534">
    <property type="term" value="P:cysteine metabolic process"/>
    <property type="evidence" value="ECO:0007669"/>
    <property type="project" value="UniProtKB-UniRule"/>
</dbReference>
<dbReference type="PROSITE" id="PS00595">
    <property type="entry name" value="AA_TRANSFER_CLASS_5"/>
    <property type="match status" value="1"/>
</dbReference>
<organism evidence="10 11">
    <name type="scientific">Winmispira thermophila (strain ATCC 49972 / DSM 6192 / RI 19.B1)</name>
    <name type="common">Spirochaeta thermophila</name>
    <dbReference type="NCBI Taxonomy" id="665571"/>
    <lineage>
        <taxon>Bacteria</taxon>
        <taxon>Pseudomonadati</taxon>
        <taxon>Spirochaetota</taxon>
        <taxon>Spirochaetia</taxon>
        <taxon>Winmispirales</taxon>
        <taxon>Winmispiraceae</taxon>
        <taxon>Winmispira</taxon>
    </lineage>
</organism>